<keyword evidence="5" id="KW-1185">Reference proteome</keyword>
<evidence type="ECO:0000313" key="5">
    <source>
        <dbReference type="Proteomes" id="UP000534677"/>
    </source>
</evidence>
<comment type="caution">
    <text evidence="3">The sequence shown here is derived from an EMBL/GenBank/DDBJ whole genome shotgun (WGS) entry which is preliminary data.</text>
</comment>
<organism evidence="3 4">
    <name type="scientific">Pseudomonas cremoris</name>
    <dbReference type="NCBI Taxonomy" id="2724178"/>
    <lineage>
        <taxon>Bacteria</taxon>
        <taxon>Pseudomonadati</taxon>
        <taxon>Pseudomonadota</taxon>
        <taxon>Gammaproteobacteria</taxon>
        <taxon>Pseudomonadales</taxon>
        <taxon>Pseudomonadaceae</taxon>
        <taxon>Pseudomonas</taxon>
    </lineage>
</organism>
<dbReference type="EMBL" id="JAAXCZ010000010">
    <property type="protein sequence ID" value="MBC2383110.1"/>
    <property type="molecule type" value="Genomic_DNA"/>
</dbReference>
<dbReference type="RefSeq" id="WP_185708948.1">
    <property type="nucleotide sequence ID" value="NZ_JAAXCY010000012.1"/>
</dbReference>
<accession>A0A7X1AS26</accession>
<dbReference type="Proteomes" id="UP000520513">
    <property type="component" value="Unassembled WGS sequence"/>
</dbReference>
<name>A0A7X1AS26_9PSED</name>
<evidence type="ECO:0000313" key="4">
    <source>
        <dbReference type="Proteomes" id="UP000520513"/>
    </source>
</evidence>
<proteinExistence type="predicted"/>
<evidence type="ECO:0000313" key="3">
    <source>
        <dbReference type="EMBL" id="MBC2409699.1"/>
    </source>
</evidence>
<dbReference type="EMBL" id="JAAXCY010000012">
    <property type="protein sequence ID" value="MBC2409699.1"/>
    <property type="molecule type" value="Genomic_DNA"/>
</dbReference>
<dbReference type="AlphaFoldDB" id="A0A7X1AS26"/>
<evidence type="ECO:0000313" key="2">
    <source>
        <dbReference type="EMBL" id="MBC2383110.1"/>
    </source>
</evidence>
<dbReference type="Proteomes" id="UP000534677">
    <property type="component" value="Unassembled WGS sequence"/>
</dbReference>
<dbReference type="Pfam" id="PF20178">
    <property type="entry name" value="ToxA_N"/>
    <property type="match status" value="1"/>
</dbReference>
<sequence>MPLVLDFLGNGTPVDFSDRGSHACFFTDRPPAHLKTADGKRPPPQVIEGLIKALPAALPTALQDALADYWRALADTGVTRWRWLSELLMNTLNLITIRQTDLETTDRQALHQLVDYPDRDQRIAKFGNSAVHAYCPLAKLKAANGTQTVYGPDLVLVNGQSTALLYSPSGTCERFTNADAALQAWMLRVTQEVVVEHVALQRLEPDGNLFDTQAALILDQQLQQIATLSLPGSQGLETLEAVYRHITDPYPYFSTTGTPVLQSLATPGLQAPTWLQQAPAADRARYRHYCLQLASAKKRSGGRTFLSDIPDIRAFAREALAQRLKSDAARLDKTQASELQPDDLLLTFSVAVGYPGGAGYVEKVEMSLTDLAIKNLHAKPSGTFTIAHRNALPLPTWLTADYIQANDGPIQQVDIGKTYPERLNTLLLGGNTKSRQREQQFAEQAQVVLPMQALELSLKQEHGFTPEGAAYVAALMGNTSDQRRVNGAAVVIRHLALVRKPLAVPDVVANMYIIESESGQAGPHILYRPLYAEALQQFSSRQSLLEAIASPGALQSSVLAWLSDSARSIYDNGGFQQPHYVRFGLGTEFGPLEVPKPAQLATDGASDELLQYLANGQLMEYLYGANARALVDQADRESVSNAESRWAVFLEGTGLLFNSLLLPLVRGPLMLAGWLLSLMASAVKDIPALNSEDPIARELAWVDLLVNIAMLTFQLAPSATPPTPVPAGSRWKALRSPFERQLTEQWPTPVIEQGPVLLDGNNGGCRTRCWISAFPAHAID</sequence>
<dbReference type="InterPro" id="IPR046673">
    <property type="entry name" value="ToxA_N"/>
</dbReference>
<protein>
    <recommendedName>
        <fullName evidence="1">Dermonecrotic toxin N-terminal domain-containing protein</fullName>
    </recommendedName>
</protein>
<gene>
    <name evidence="2" type="ORF">HF209_19410</name>
    <name evidence="3" type="ORF">HF257_27150</name>
</gene>
<reference evidence="4 5" key="1">
    <citation type="submission" date="2020-04" db="EMBL/GenBank/DDBJ databases">
        <title>Pseudomonas crami sp. nov., a novel proteolytic bacterial species isolated from cream.</title>
        <authorList>
            <person name="Hofmann K."/>
            <person name="Woller A."/>
            <person name="Huptas C."/>
            <person name="Wenning M."/>
            <person name="Scherer S."/>
            <person name="Doll E.V."/>
        </authorList>
    </citation>
    <scope>NUCLEOTIDE SEQUENCE [LARGE SCALE GENOMIC DNA]</scope>
    <source>
        <strain evidence="2 5">WS 5096</strain>
        <strain evidence="3 4">WS 5106</strain>
    </source>
</reference>
<evidence type="ECO:0000259" key="1">
    <source>
        <dbReference type="Pfam" id="PF20178"/>
    </source>
</evidence>
<feature type="domain" description="Dermonecrotic toxin N-terminal" evidence="1">
    <location>
        <begin position="307"/>
        <end position="549"/>
    </location>
</feature>